<sequence>MVTTIKLKTDFIAVLRSPTDEKDVFESDFESTEEEEEPGGDEGRDSTAERYILEEERKMRKAKTKLEQATALAHKHQRATFNPELYKAPTPRTDPSNRRSQPTVIVDPETGEVTESNKRKSQRTSTMLKRAATINRLLKDAKQRSQAVKKPKPQRRAPTQEELLKRAQETEEKNVIEHRDYLKAEDEKRKRAQLVRPAVEGRLIRWVSKVEEEVIPLTPPESLMSAASTSHGHVTSFRPSTSYTALPYTMGPGQPPYWGPIQTTPGSSSPGAYISQLSYPQPSTFTYPRSPSQPHTPSTSNATRPLEPLPAVVQRKRKIAKNYVVLENAQTEKAPRVAWKQTMEGMFGDHVKWEDIRVYLTKNRPMSRPRERCPITGLAAKYLDPRTGVPYANAFAFHEISKILEHDYIWNEEFGCYVGQEEVASDEDEMHEED</sequence>
<accession>A0ACB6ZKJ8</accession>
<gene>
    <name evidence="1" type="ORF">BDM02DRAFT_3141750</name>
</gene>
<keyword evidence="2" id="KW-1185">Reference proteome</keyword>
<evidence type="ECO:0000313" key="2">
    <source>
        <dbReference type="Proteomes" id="UP000886501"/>
    </source>
</evidence>
<comment type="caution">
    <text evidence="1">The sequence shown here is derived from an EMBL/GenBank/DDBJ whole genome shotgun (WGS) entry which is preliminary data.</text>
</comment>
<reference evidence="1" key="2">
    <citation type="journal article" date="2020" name="Nat. Commun.">
        <title>Large-scale genome sequencing of mycorrhizal fungi provides insights into the early evolution of symbiotic traits.</title>
        <authorList>
            <person name="Miyauchi S."/>
            <person name="Kiss E."/>
            <person name="Kuo A."/>
            <person name="Drula E."/>
            <person name="Kohler A."/>
            <person name="Sanchez-Garcia M."/>
            <person name="Morin E."/>
            <person name="Andreopoulos B."/>
            <person name="Barry K.W."/>
            <person name="Bonito G."/>
            <person name="Buee M."/>
            <person name="Carver A."/>
            <person name="Chen C."/>
            <person name="Cichocki N."/>
            <person name="Clum A."/>
            <person name="Culley D."/>
            <person name="Crous P.W."/>
            <person name="Fauchery L."/>
            <person name="Girlanda M."/>
            <person name="Hayes R.D."/>
            <person name="Keri Z."/>
            <person name="LaButti K."/>
            <person name="Lipzen A."/>
            <person name="Lombard V."/>
            <person name="Magnuson J."/>
            <person name="Maillard F."/>
            <person name="Murat C."/>
            <person name="Nolan M."/>
            <person name="Ohm R.A."/>
            <person name="Pangilinan J."/>
            <person name="Pereira M.F."/>
            <person name="Perotto S."/>
            <person name="Peter M."/>
            <person name="Pfister S."/>
            <person name="Riley R."/>
            <person name="Sitrit Y."/>
            <person name="Stielow J.B."/>
            <person name="Szollosi G."/>
            <person name="Zifcakova L."/>
            <person name="Stursova M."/>
            <person name="Spatafora J.W."/>
            <person name="Tedersoo L."/>
            <person name="Vaario L.M."/>
            <person name="Yamada A."/>
            <person name="Yan M."/>
            <person name="Wang P."/>
            <person name="Xu J."/>
            <person name="Bruns T."/>
            <person name="Baldrian P."/>
            <person name="Vilgalys R."/>
            <person name="Dunand C."/>
            <person name="Henrissat B."/>
            <person name="Grigoriev I.V."/>
            <person name="Hibbett D."/>
            <person name="Nagy L.G."/>
            <person name="Martin F.M."/>
        </authorList>
    </citation>
    <scope>NUCLEOTIDE SEQUENCE</scope>
    <source>
        <strain evidence="1">P2</strain>
    </source>
</reference>
<organism evidence="1 2">
    <name type="scientific">Thelephora ganbajun</name>
    <name type="common">Ganba fungus</name>
    <dbReference type="NCBI Taxonomy" id="370292"/>
    <lineage>
        <taxon>Eukaryota</taxon>
        <taxon>Fungi</taxon>
        <taxon>Dikarya</taxon>
        <taxon>Basidiomycota</taxon>
        <taxon>Agaricomycotina</taxon>
        <taxon>Agaricomycetes</taxon>
        <taxon>Thelephorales</taxon>
        <taxon>Thelephoraceae</taxon>
        <taxon>Thelephora</taxon>
    </lineage>
</organism>
<proteinExistence type="predicted"/>
<protein>
    <submittedName>
        <fullName evidence="1">Uncharacterized protein</fullName>
    </submittedName>
</protein>
<dbReference type="Proteomes" id="UP000886501">
    <property type="component" value="Unassembled WGS sequence"/>
</dbReference>
<reference evidence="1" key="1">
    <citation type="submission" date="2019-10" db="EMBL/GenBank/DDBJ databases">
        <authorList>
            <consortium name="DOE Joint Genome Institute"/>
            <person name="Kuo A."/>
            <person name="Miyauchi S."/>
            <person name="Kiss E."/>
            <person name="Drula E."/>
            <person name="Kohler A."/>
            <person name="Sanchez-Garcia M."/>
            <person name="Andreopoulos B."/>
            <person name="Barry K.W."/>
            <person name="Bonito G."/>
            <person name="Buee M."/>
            <person name="Carver A."/>
            <person name="Chen C."/>
            <person name="Cichocki N."/>
            <person name="Clum A."/>
            <person name="Culley D."/>
            <person name="Crous P.W."/>
            <person name="Fauchery L."/>
            <person name="Girlanda M."/>
            <person name="Hayes R."/>
            <person name="Keri Z."/>
            <person name="Labutti K."/>
            <person name="Lipzen A."/>
            <person name="Lombard V."/>
            <person name="Magnuson J."/>
            <person name="Maillard F."/>
            <person name="Morin E."/>
            <person name="Murat C."/>
            <person name="Nolan M."/>
            <person name="Ohm R."/>
            <person name="Pangilinan J."/>
            <person name="Pereira M."/>
            <person name="Perotto S."/>
            <person name="Peter M."/>
            <person name="Riley R."/>
            <person name="Sitrit Y."/>
            <person name="Stielow B."/>
            <person name="Szollosi G."/>
            <person name="Zifcakova L."/>
            <person name="Stursova M."/>
            <person name="Spatafora J.W."/>
            <person name="Tedersoo L."/>
            <person name="Vaario L.-M."/>
            <person name="Yamada A."/>
            <person name="Yan M."/>
            <person name="Wang P."/>
            <person name="Xu J."/>
            <person name="Bruns T."/>
            <person name="Baldrian P."/>
            <person name="Vilgalys R."/>
            <person name="Henrissat B."/>
            <person name="Grigoriev I.V."/>
            <person name="Hibbett D."/>
            <person name="Nagy L.G."/>
            <person name="Martin F.M."/>
        </authorList>
    </citation>
    <scope>NUCLEOTIDE SEQUENCE</scope>
    <source>
        <strain evidence="1">P2</strain>
    </source>
</reference>
<name>A0ACB6ZKJ8_THEGA</name>
<evidence type="ECO:0000313" key="1">
    <source>
        <dbReference type="EMBL" id="KAF9649968.1"/>
    </source>
</evidence>
<dbReference type="EMBL" id="MU117990">
    <property type="protein sequence ID" value="KAF9649968.1"/>
    <property type="molecule type" value="Genomic_DNA"/>
</dbReference>